<dbReference type="Gene3D" id="3.30.420.40">
    <property type="match status" value="2"/>
</dbReference>
<comment type="similarity">
    <text evidence="2">Belongs to the actin family.</text>
</comment>
<reference evidence="9" key="1">
    <citation type="submission" date="2020-06" db="EMBL/GenBank/DDBJ databases">
        <authorList>
            <person name="Li T."/>
            <person name="Hu X."/>
            <person name="Zhang T."/>
            <person name="Song X."/>
            <person name="Zhang H."/>
            <person name="Dai N."/>
            <person name="Sheng W."/>
            <person name="Hou X."/>
            <person name="Wei L."/>
        </authorList>
    </citation>
    <scope>NUCLEOTIDE SEQUENCE</scope>
    <source>
        <strain evidence="9">G02</strain>
        <tissue evidence="9">Leaf</tissue>
    </source>
</reference>
<organism evidence="9">
    <name type="scientific">Sesamum radiatum</name>
    <name type="common">Black benniseed</name>
    <dbReference type="NCBI Taxonomy" id="300843"/>
    <lineage>
        <taxon>Eukaryota</taxon>
        <taxon>Viridiplantae</taxon>
        <taxon>Streptophyta</taxon>
        <taxon>Embryophyta</taxon>
        <taxon>Tracheophyta</taxon>
        <taxon>Spermatophyta</taxon>
        <taxon>Magnoliopsida</taxon>
        <taxon>eudicotyledons</taxon>
        <taxon>Gunneridae</taxon>
        <taxon>Pentapetalae</taxon>
        <taxon>asterids</taxon>
        <taxon>lamiids</taxon>
        <taxon>Lamiales</taxon>
        <taxon>Pedaliaceae</taxon>
        <taxon>Sesamum</taxon>
    </lineage>
</organism>
<keyword evidence="4" id="KW-0547">Nucleotide-binding</keyword>
<evidence type="ECO:0000256" key="4">
    <source>
        <dbReference type="ARBA" id="ARBA00022741"/>
    </source>
</evidence>
<comment type="catalytic activity">
    <reaction evidence="8">
        <text>ATP + H2O = ADP + phosphate + H(+)</text>
        <dbReference type="Rhea" id="RHEA:13065"/>
        <dbReference type="ChEBI" id="CHEBI:15377"/>
        <dbReference type="ChEBI" id="CHEBI:15378"/>
        <dbReference type="ChEBI" id="CHEBI:30616"/>
        <dbReference type="ChEBI" id="CHEBI:43474"/>
        <dbReference type="ChEBI" id="CHEBI:456216"/>
    </reaction>
</comment>
<keyword evidence="7" id="KW-0206">Cytoskeleton</keyword>
<dbReference type="InterPro" id="IPR043129">
    <property type="entry name" value="ATPase_NBD"/>
</dbReference>
<dbReference type="AlphaFoldDB" id="A0AAW2SGX9"/>
<evidence type="ECO:0000256" key="8">
    <source>
        <dbReference type="ARBA" id="ARBA00049360"/>
    </source>
</evidence>
<dbReference type="GO" id="GO:0016787">
    <property type="term" value="F:hydrolase activity"/>
    <property type="evidence" value="ECO:0007669"/>
    <property type="project" value="UniProtKB-KW"/>
</dbReference>
<evidence type="ECO:0000256" key="2">
    <source>
        <dbReference type="ARBA" id="ARBA00006752"/>
    </source>
</evidence>
<protein>
    <submittedName>
        <fullName evidence="9">Actin</fullName>
    </submittedName>
</protein>
<evidence type="ECO:0000256" key="5">
    <source>
        <dbReference type="ARBA" id="ARBA00022801"/>
    </source>
</evidence>
<evidence type="ECO:0000256" key="1">
    <source>
        <dbReference type="ARBA" id="ARBA00004245"/>
    </source>
</evidence>
<comment type="caution">
    <text evidence="9">The sequence shown here is derived from an EMBL/GenBank/DDBJ whole genome shotgun (WGS) entry which is preliminary data.</text>
</comment>
<evidence type="ECO:0000313" key="9">
    <source>
        <dbReference type="EMBL" id="KAL0391821.1"/>
    </source>
</evidence>
<dbReference type="EMBL" id="JACGWJ010000010">
    <property type="protein sequence ID" value="KAL0391821.1"/>
    <property type="molecule type" value="Genomic_DNA"/>
</dbReference>
<name>A0AAW2SGX9_SESRA</name>
<evidence type="ECO:0000256" key="6">
    <source>
        <dbReference type="ARBA" id="ARBA00022840"/>
    </source>
</evidence>
<dbReference type="FunFam" id="3.30.420.40:FF:000218">
    <property type="entry name" value="actin, alpha sarcomeric/skeletal-like"/>
    <property type="match status" value="1"/>
</dbReference>
<evidence type="ECO:0000256" key="7">
    <source>
        <dbReference type="ARBA" id="ARBA00023212"/>
    </source>
</evidence>
<dbReference type="GO" id="GO:0005524">
    <property type="term" value="F:ATP binding"/>
    <property type="evidence" value="ECO:0007669"/>
    <property type="project" value="UniProtKB-KW"/>
</dbReference>
<keyword evidence="5" id="KW-0378">Hydrolase</keyword>
<sequence length="134" mass="15089">MEAAGIHETTYNSIMKCDEDIMEVLYGNIVLGGGSTMFPGFADRMRKEITDLAPRSMKIKVVAPPYRRYTVWIGGSILAFLGTFQQVMRICVSKTNPPLYSSNFPLVSSKKIQNCAKTKLLEVLSYECSICWLY</sequence>
<dbReference type="PANTHER" id="PTHR11937">
    <property type="entry name" value="ACTIN"/>
    <property type="match status" value="1"/>
</dbReference>
<keyword evidence="3" id="KW-0963">Cytoplasm</keyword>
<dbReference type="SUPFAM" id="SSF53067">
    <property type="entry name" value="Actin-like ATPase domain"/>
    <property type="match status" value="1"/>
</dbReference>
<dbReference type="Pfam" id="PF00022">
    <property type="entry name" value="Actin"/>
    <property type="match status" value="1"/>
</dbReference>
<dbReference type="GO" id="GO:0005856">
    <property type="term" value="C:cytoskeleton"/>
    <property type="evidence" value="ECO:0007669"/>
    <property type="project" value="UniProtKB-SubCell"/>
</dbReference>
<dbReference type="InterPro" id="IPR004000">
    <property type="entry name" value="Actin"/>
</dbReference>
<reference evidence="9" key="2">
    <citation type="journal article" date="2024" name="Plant">
        <title>Genomic evolution and insights into agronomic trait innovations of Sesamum species.</title>
        <authorList>
            <person name="Miao H."/>
            <person name="Wang L."/>
            <person name="Qu L."/>
            <person name="Liu H."/>
            <person name="Sun Y."/>
            <person name="Le M."/>
            <person name="Wang Q."/>
            <person name="Wei S."/>
            <person name="Zheng Y."/>
            <person name="Lin W."/>
            <person name="Duan Y."/>
            <person name="Cao H."/>
            <person name="Xiong S."/>
            <person name="Wang X."/>
            <person name="Wei L."/>
            <person name="Li C."/>
            <person name="Ma Q."/>
            <person name="Ju M."/>
            <person name="Zhao R."/>
            <person name="Li G."/>
            <person name="Mu C."/>
            <person name="Tian Q."/>
            <person name="Mei H."/>
            <person name="Zhang T."/>
            <person name="Gao T."/>
            <person name="Zhang H."/>
        </authorList>
    </citation>
    <scope>NUCLEOTIDE SEQUENCE</scope>
    <source>
        <strain evidence="9">G02</strain>
    </source>
</reference>
<accession>A0AAW2SGX9</accession>
<gene>
    <name evidence="9" type="ORF">Sradi_2404900</name>
</gene>
<evidence type="ECO:0000256" key="3">
    <source>
        <dbReference type="ARBA" id="ARBA00022490"/>
    </source>
</evidence>
<proteinExistence type="inferred from homology"/>
<comment type="subcellular location">
    <subcellularLocation>
        <location evidence="1">Cytoplasm</location>
        <location evidence="1">Cytoskeleton</location>
    </subcellularLocation>
</comment>
<keyword evidence="6" id="KW-0067">ATP-binding</keyword>